<gene>
    <name evidence="3" type="ORF">FRE64_00985</name>
</gene>
<dbReference type="InterPro" id="IPR003777">
    <property type="entry name" value="XdhC_CoxI"/>
</dbReference>
<organism evidence="3 4">
    <name type="scientific">Euhalothece natronophila Z-M001</name>
    <dbReference type="NCBI Taxonomy" id="522448"/>
    <lineage>
        <taxon>Bacteria</taxon>
        <taxon>Bacillati</taxon>
        <taxon>Cyanobacteriota</taxon>
        <taxon>Cyanophyceae</taxon>
        <taxon>Oscillatoriophycideae</taxon>
        <taxon>Chroococcales</taxon>
        <taxon>Halothecacae</taxon>
        <taxon>Halothece cluster</taxon>
        <taxon>Euhalothece</taxon>
    </lineage>
</organism>
<feature type="domain" description="XdhC- CoxI" evidence="1">
    <location>
        <begin position="15"/>
        <end position="82"/>
    </location>
</feature>
<reference evidence="3 4" key="1">
    <citation type="submission" date="2019-08" db="EMBL/GenBank/DDBJ databases">
        <title>Carotenoids and Carotenoid Binding Proteins in the Halophilic Cyanobacterium Euhalothece sp. ZM00.</title>
        <authorList>
            <person name="Cho S.M."/>
            <person name="Song J.Y."/>
            <person name="Park Y.-I."/>
        </authorList>
    </citation>
    <scope>NUCLEOTIDE SEQUENCE [LARGE SCALE GENOMIC DNA]</scope>
    <source>
        <strain evidence="3 4">Z-M001</strain>
    </source>
</reference>
<sequence>MRELQRILQVFEQCQQAGEHTAMATVVQTSGSVYRRAGARMLLTQQGEMISAISGGCLEADVLARAQPHLQGNSDPTVVRYDTTDHEQDLLVGFGLGCNGMVDVLIESLSDEKAASQLTFIQECWQSHQYGAIATVFAVEGISQLTVGSRIMLKADGTVINQIGETEITETLIADTQKAITAHQPFIQSYSWQEGSISVLFEVIAPPLPLLVFGAGFDAIPVVQFAKQLGWQVTVIDHRPDYLIRDRFSEADQLLECNPDHPDDYQHLLTSQAVAVVMTHRYISDFAFLKHLIPSAVRYLGVLGPQHRMQHLWKDLAQLEIAMTNQQRVYNPVGLDLAAETPEEIALSIVAEIQAVIGGGSSNSLRDRAGSIHRRLEHSWVKLESSS</sequence>
<accession>A0A5B8NHJ1</accession>
<dbReference type="RefSeq" id="WP_146294253.1">
    <property type="nucleotide sequence ID" value="NZ_CP042326.1"/>
</dbReference>
<dbReference type="InterPro" id="IPR052698">
    <property type="entry name" value="MoCofactor_Util/Proc"/>
</dbReference>
<dbReference type="KEGG" id="enn:FRE64_00985"/>
<dbReference type="EMBL" id="CP042326">
    <property type="protein sequence ID" value="QDZ38642.1"/>
    <property type="molecule type" value="Genomic_DNA"/>
</dbReference>
<evidence type="ECO:0000259" key="2">
    <source>
        <dbReference type="Pfam" id="PF13478"/>
    </source>
</evidence>
<evidence type="ECO:0000259" key="1">
    <source>
        <dbReference type="Pfam" id="PF02625"/>
    </source>
</evidence>
<dbReference type="Pfam" id="PF13478">
    <property type="entry name" value="XdhC_C"/>
    <property type="match status" value="1"/>
</dbReference>
<proteinExistence type="predicted"/>
<feature type="domain" description="XdhC- CoxI" evidence="1">
    <location>
        <begin position="124"/>
        <end position="190"/>
    </location>
</feature>
<dbReference type="InterPro" id="IPR027051">
    <property type="entry name" value="XdhC_Rossmann_dom"/>
</dbReference>
<dbReference type="PANTHER" id="PTHR30388">
    <property type="entry name" value="ALDEHYDE OXIDOREDUCTASE MOLYBDENUM COFACTOR ASSEMBLY PROTEIN"/>
    <property type="match status" value="1"/>
</dbReference>
<dbReference type="PANTHER" id="PTHR30388:SF6">
    <property type="entry name" value="XANTHINE DEHYDROGENASE SUBUNIT A-RELATED"/>
    <property type="match status" value="1"/>
</dbReference>
<name>A0A5B8NHJ1_9CHRO</name>
<protein>
    <submittedName>
        <fullName evidence="3">XdhC family protein</fullName>
    </submittedName>
</protein>
<feature type="domain" description="XdhC Rossmann" evidence="2">
    <location>
        <begin position="210"/>
        <end position="353"/>
    </location>
</feature>
<evidence type="ECO:0000313" key="4">
    <source>
        <dbReference type="Proteomes" id="UP000318453"/>
    </source>
</evidence>
<dbReference type="OrthoDB" id="9773039at2"/>
<evidence type="ECO:0000313" key="3">
    <source>
        <dbReference type="EMBL" id="QDZ38642.1"/>
    </source>
</evidence>
<keyword evidence="4" id="KW-1185">Reference proteome</keyword>
<dbReference type="AlphaFoldDB" id="A0A5B8NHJ1"/>
<dbReference type="Proteomes" id="UP000318453">
    <property type="component" value="Chromosome"/>
</dbReference>
<dbReference type="Gene3D" id="3.40.50.720">
    <property type="entry name" value="NAD(P)-binding Rossmann-like Domain"/>
    <property type="match status" value="1"/>
</dbReference>
<dbReference type="Pfam" id="PF02625">
    <property type="entry name" value="XdhC_CoxI"/>
    <property type="match status" value="2"/>
</dbReference>